<dbReference type="Proteomes" id="UP000677228">
    <property type="component" value="Unassembled WGS sequence"/>
</dbReference>
<name>A0A8S2FEJ1_9BILA</name>
<dbReference type="AlphaFoldDB" id="A0A8S2FEJ1"/>
<feature type="region of interest" description="Disordered" evidence="1">
    <location>
        <begin position="138"/>
        <end position="177"/>
    </location>
</feature>
<proteinExistence type="predicted"/>
<reference evidence="2" key="1">
    <citation type="submission" date="2021-02" db="EMBL/GenBank/DDBJ databases">
        <authorList>
            <person name="Nowell W R."/>
        </authorList>
    </citation>
    <scope>NUCLEOTIDE SEQUENCE</scope>
</reference>
<dbReference type="EMBL" id="CAJNOK010028996">
    <property type="protein sequence ID" value="CAF1442239.1"/>
    <property type="molecule type" value="Genomic_DNA"/>
</dbReference>
<sequence length="177" mass="20465">MMVQGNEPIRRSNYRLPRSTITQDDGYKPITKKCNRAKPLREGRRRGRNAVNIDRRTESIKHVGERTPKEKIKAVHLFLSWYSQRKIRPNDKANEWPINGRNNPARYSGSCRLTEQLPPIASTVRRINDNVNLGATNAYRLKPYRENEMDEDQSNTRKRPKLGTHRSASQLDGGGQD</sequence>
<dbReference type="EMBL" id="CAJOBA010050808">
    <property type="protein sequence ID" value="CAF4238347.1"/>
    <property type="molecule type" value="Genomic_DNA"/>
</dbReference>
<protein>
    <submittedName>
        <fullName evidence="2">Uncharacterized protein</fullName>
    </submittedName>
</protein>
<organism evidence="2 4">
    <name type="scientific">Didymodactylos carnosus</name>
    <dbReference type="NCBI Taxonomy" id="1234261"/>
    <lineage>
        <taxon>Eukaryota</taxon>
        <taxon>Metazoa</taxon>
        <taxon>Spiralia</taxon>
        <taxon>Gnathifera</taxon>
        <taxon>Rotifera</taxon>
        <taxon>Eurotatoria</taxon>
        <taxon>Bdelloidea</taxon>
        <taxon>Philodinida</taxon>
        <taxon>Philodinidae</taxon>
        <taxon>Didymodactylos</taxon>
    </lineage>
</organism>
<evidence type="ECO:0000256" key="1">
    <source>
        <dbReference type="SAM" id="MobiDB-lite"/>
    </source>
</evidence>
<dbReference type="Proteomes" id="UP000682733">
    <property type="component" value="Unassembled WGS sequence"/>
</dbReference>
<comment type="caution">
    <text evidence="2">The sequence shown here is derived from an EMBL/GenBank/DDBJ whole genome shotgun (WGS) entry which is preliminary data.</text>
</comment>
<evidence type="ECO:0000313" key="2">
    <source>
        <dbReference type="EMBL" id="CAF1442239.1"/>
    </source>
</evidence>
<evidence type="ECO:0000313" key="3">
    <source>
        <dbReference type="EMBL" id="CAF4238347.1"/>
    </source>
</evidence>
<accession>A0A8S2FEJ1</accession>
<gene>
    <name evidence="2" type="ORF">OVA965_LOCUS34487</name>
    <name evidence="3" type="ORF">TMI583_LOCUS35409</name>
</gene>
<evidence type="ECO:0000313" key="4">
    <source>
        <dbReference type="Proteomes" id="UP000677228"/>
    </source>
</evidence>